<dbReference type="InterPro" id="IPR013154">
    <property type="entry name" value="ADH-like_N"/>
</dbReference>
<dbReference type="OrthoDB" id="1879366at2759"/>
<evidence type="ECO:0000256" key="5">
    <source>
        <dbReference type="RuleBase" id="RU361277"/>
    </source>
</evidence>
<dbReference type="InterPro" id="IPR047109">
    <property type="entry name" value="CAD-like"/>
</dbReference>
<dbReference type="InterPro" id="IPR002328">
    <property type="entry name" value="ADH_Zn_CS"/>
</dbReference>
<proteinExistence type="inferred from homology"/>
<organism evidence="7 8">
    <name type="scientific">Acaromyces ingoldii</name>
    <dbReference type="NCBI Taxonomy" id="215250"/>
    <lineage>
        <taxon>Eukaryota</taxon>
        <taxon>Fungi</taxon>
        <taxon>Dikarya</taxon>
        <taxon>Basidiomycota</taxon>
        <taxon>Ustilaginomycotina</taxon>
        <taxon>Exobasidiomycetes</taxon>
        <taxon>Exobasidiales</taxon>
        <taxon>Cryptobasidiaceae</taxon>
        <taxon>Acaromyces</taxon>
    </lineage>
</organism>
<dbReference type="InterPro" id="IPR029752">
    <property type="entry name" value="D-isomer_DH_CS1"/>
</dbReference>
<gene>
    <name evidence="7" type="ORF">FA10DRAFT_269154</name>
</gene>
<dbReference type="Gene3D" id="3.40.50.720">
    <property type="entry name" value="NAD(P)-binding Rossmann-like Domain"/>
    <property type="match status" value="1"/>
</dbReference>
<dbReference type="PROSITE" id="PS00059">
    <property type="entry name" value="ADH_ZINC"/>
    <property type="match status" value="1"/>
</dbReference>
<accession>A0A316YGX7</accession>
<protein>
    <submittedName>
        <fullName evidence="7">GroES-like protein</fullName>
    </submittedName>
</protein>
<dbReference type="AlphaFoldDB" id="A0A316YGX7"/>
<dbReference type="Pfam" id="PF08240">
    <property type="entry name" value="ADH_N"/>
    <property type="match status" value="1"/>
</dbReference>
<dbReference type="Pfam" id="PF00107">
    <property type="entry name" value="ADH_zinc_N"/>
    <property type="match status" value="1"/>
</dbReference>
<evidence type="ECO:0000313" key="7">
    <source>
        <dbReference type="EMBL" id="PWN87868.1"/>
    </source>
</evidence>
<reference evidence="7 8" key="1">
    <citation type="journal article" date="2018" name="Mol. Biol. Evol.">
        <title>Broad Genomic Sampling Reveals a Smut Pathogenic Ancestry of the Fungal Clade Ustilaginomycotina.</title>
        <authorList>
            <person name="Kijpornyongpan T."/>
            <person name="Mondo S.J."/>
            <person name="Barry K."/>
            <person name="Sandor L."/>
            <person name="Lee J."/>
            <person name="Lipzen A."/>
            <person name="Pangilinan J."/>
            <person name="LaButti K."/>
            <person name="Hainaut M."/>
            <person name="Henrissat B."/>
            <person name="Grigoriev I.V."/>
            <person name="Spatafora J.W."/>
            <person name="Aime M.C."/>
        </authorList>
    </citation>
    <scope>NUCLEOTIDE SEQUENCE [LARGE SCALE GENOMIC DNA]</scope>
    <source>
        <strain evidence="7 8">MCA 4198</strain>
    </source>
</reference>
<dbReference type="InterPro" id="IPR011032">
    <property type="entry name" value="GroES-like_sf"/>
</dbReference>
<evidence type="ECO:0000256" key="4">
    <source>
        <dbReference type="ARBA" id="ARBA00023002"/>
    </source>
</evidence>
<dbReference type="PANTHER" id="PTHR42683">
    <property type="entry name" value="ALDEHYDE REDUCTASE"/>
    <property type="match status" value="1"/>
</dbReference>
<sequence length="357" mass="38734">MATNFDDKVNDAIDLGTGYAGSSTGKLVAVSGNKRTLAPNQVVIDITHSGLCGTDLHHRKRADMILGHEGVGVITKVGSEVKNVKVGARVGWGYVHDVDGSCTNCLLGRDNLCDARKVFAYTDKDEGSLGERFVIRSDFVHVIPDELPLKYAAPLQCAGTTVFGAIVAADVKPWDRVGVVGIGGLGHLAIQYLKAMGTDVVVFSTTESKKEEAMKLGASEFVATKANAKLQGVKPVNHLLISADRQVDWATFFRVVARNGKIIPLSVSDEDMKGVPYMMIVAQQLNIMGSFVADRPTHRRMLEFSARHQIRPIIEELKMNEENVNVAADRLAKGDVRYRFVLNTGVPDPLFSQSASL</sequence>
<evidence type="ECO:0000256" key="1">
    <source>
        <dbReference type="ARBA" id="ARBA00001947"/>
    </source>
</evidence>
<evidence type="ECO:0000259" key="6">
    <source>
        <dbReference type="SMART" id="SM00829"/>
    </source>
</evidence>
<dbReference type="CDD" id="cd05283">
    <property type="entry name" value="CAD1"/>
    <property type="match status" value="1"/>
</dbReference>
<dbReference type="InterPro" id="IPR013149">
    <property type="entry name" value="ADH-like_C"/>
</dbReference>
<evidence type="ECO:0000256" key="3">
    <source>
        <dbReference type="ARBA" id="ARBA00022833"/>
    </source>
</evidence>
<dbReference type="InterPro" id="IPR036291">
    <property type="entry name" value="NAD(P)-bd_dom_sf"/>
</dbReference>
<dbReference type="InterPro" id="IPR020843">
    <property type="entry name" value="ER"/>
</dbReference>
<dbReference type="GO" id="GO:0016616">
    <property type="term" value="F:oxidoreductase activity, acting on the CH-OH group of donors, NAD or NADP as acceptor"/>
    <property type="evidence" value="ECO:0007669"/>
    <property type="project" value="InterPro"/>
</dbReference>
<dbReference type="STRING" id="215250.A0A316YGX7"/>
<comment type="cofactor">
    <cofactor evidence="1 5">
        <name>Zn(2+)</name>
        <dbReference type="ChEBI" id="CHEBI:29105"/>
    </cofactor>
</comment>
<dbReference type="SMART" id="SM00829">
    <property type="entry name" value="PKS_ER"/>
    <property type="match status" value="1"/>
</dbReference>
<evidence type="ECO:0000256" key="2">
    <source>
        <dbReference type="ARBA" id="ARBA00022723"/>
    </source>
</evidence>
<dbReference type="EMBL" id="KZ819639">
    <property type="protein sequence ID" value="PWN87868.1"/>
    <property type="molecule type" value="Genomic_DNA"/>
</dbReference>
<keyword evidence="3 5" id="KW-0862">Zinc</keyword>
<keyword evidence="8" id="KW-1185">Reference proteome</keyword>
<dbReference type="FunFam" id="3.40.50.720:FF:000022">
    <property type="entry name" value="Cinnamyl alcohol dehydrogenase"/>
    <property type="match status" value="1"/>
</dbReference>
<evidence type="ECO:0000313" key="8">
    <source>
        <dbReference type="Proteomes" id="UP000245768"/>
    </source>
</evidence>
<feature type="domain" description="Enoyl reductase (ER)" evidence="6">
    <location>
        <begin position="21"/>
        <end position="342"/>
    </location>
</feature>
<dbReference type="Proteomes" id="UP000245768">
    <property type="component" value="Unassembled WGS sequence"/>
</dbReference>
<dbReference type="SUPFAM" id="SSF50129">
    <property type="entry name" value="GroES-like"/>
    <property type="match status" value="1"/>
</dbReference>
<keyword evidence="4" id="KW-0560">Oxidoreductase</keyword>
<dbReference type="Gene3D" id="3.90.180.10">
    <property type="entry name" value="Medium-chain alcohol dehydrogenases, catalytic domain"/>
    <property type="match status" value="1"/>
</dbReference>
<dbReference type="InParanoid" id="A0A316YGX7"/>
<dbReference type="SUPFAM" id="SSF51735">
    <property type="entry name" value="NAD(P)-binding Rossmann-fold domains"/>
    <property type="match status" value="1"/>
</dbReference>
<dbReference type="RefSeq" id="XP_025375066.1">
    <property type="nucleotide sequence ID" value="XM_025522643.1"/>
</dbReference>
<comment type="similarity">
    <text evidence="5">Belongs to the zinc-containing alcohol dehydrogenase family.</text>
</comment>
<name>A0A316YGX7_9BASI</name>
<keyword evidence="2 5" id="KW-0479">Metal-binding</keyword>
<dbReference type="GO" id="GO:0008270">
    <property type="term" value="F:zinc ion binding"/>
    <property type="evidence" value="ECO:0007669"/>
    <property type="project" value="InterPro"/>
</dbReference>
<dbReference type="GeneID" id="37044559"/>
<dbReference type="PROSITE" id="PS00065">
    <property type="entry name" value="D_2_HYDROXYACID_DH_1"/>
    <property type="match status" value="1"/>
</dbReference>